<dbReference type="InterPro" id="IPR001387">
    <property type="entry name" value="Cro/C1-type_HTH"/>
</dbReference>
<dbReference type="Proteomes" id="UP000016491">
    <property type="component" value="Unassembled WGS sequence"/>
</dbReference>
<feature type="domain" description="HTH cro/C1-type" evidence="1">
    <location>
        <begin position="5"/>
        <end position="58"/>
    </location>
</feature>
<reference evidence="2 3" key="1">
    <citation type="submission" date="2013-07" db="EMBL/GenBank/DDBJ databases">
        <authorList>
            <person name="Weinstock G."/>
            <person name="Sodergren E."/>
            <person name="Wylie T."/>
            <person name="Fulton L."/>
            <person name="Fulton R."/>
            <person name="Fronick C."/>
            <person name="O'Laughlin M."/>
            <person name="Godfrey J."/>
            <person name="Miner T."/>
            <person name="Herter B."/>
            <person name="Appelbaum E."/>
            <person name="Cordes M."/>
            <person name="Lek S."/>
            <person name="Wollam A."/>
            <person name="Pepin K.H."/>
            <person name="Palsikar V.B."/>
            <person name="Mitreva M."/>
            <person name="Wilson R.K."/>
        </authorList>
    </citation>
    <scope>NUCLEOTIDE SEQUENCE [LARGE SCALE GENOMIC DNA]</scope>
    <source>
        <strain evidence="2 3">ATCC 14940</strain>
    </source>
</reference>
<gene>
    <name evidence="2" type="ORF">CLOSYM_00867</name>
</gene>
<proteinExistence type="predicted"/>
<dbReference type="CDD" id="cd00093">
    <property type="entry name" value="HTH_XRE"/>
    <property type="match status" value="1"/>
</dbReference>
<keyword evidence="2" id="KW-0238">DNA-binding</keyword>
<evidence type="ECO:0000313" key="3">
    <source>
        <dbReference type="Proteomes" id="UP000016491"/>
    </source>
</evidence>
<dbReference type="SUPFAM" id="SSF47413">
    <property type="entry name" value="lambda repressor-like DNA-binding domains"/>
    <property type="match status" value="1"/>
</dbReference>
<protein>
    <submittedName>
        <fullName evidence="2">DNA-binding helix-turn-helix protein</fullName>
    </submittedName>
</protein>
<organism evidence="2 3">
    <name type="scientific">[Clostridium] symbiosum ATCC 14940</name>
    <dbReference type="NCBI Taxonomy" id="411472"/>
    <lineage>
        <taxon>Bacteria</taxon>
        <taxon>Bacillati</taxon>
        <taxon>Bacillota</taxon>
        <taxon>Clostridia</taxon>
        <taxon>Lachnospirales</taxon>
        <taxon>Lachnospiraceae</taxon>
        <taxon>Otoolea</taxon>
    </lineage>
</organism>
<dbReference type="GO" id="GO:0003677">
    <property type="term" value="F:DNA binding"/>
    <property type="evidence" value="ECO:0007669"/>
    <property type="project" value="UniProtKB-KW"/>
</dbReference>
<dbReference type="EMBL" id="AWSU01000072">
    <property type="protein sequence ID" value="ERI79435.1"/>
    <property type="molecule type" value="Genomic_DNA"/>
</dbReference>
<dbReference type="SMART" id="SM00530">
    <property type="entry name" value="HTH_XRE"/>
    <property type="match status" value="1"/>
</dbReference>
<sequence length="64" mass="7287">MKILLSEIMYSKKLTIRQVSYLTGIPRSTISDICNGTIPRLDTLEDIARGLNLRISDLYESDIK</sequence>
<name>A0ABC9U1Y4_CLOSY</name>
<evidence type="ECO:0000313" key="2">
    <source>
        <dbReference type="EMBL" id="ERI79435.1"/>
    </source>
</evidence>
<dbReference type="InterPro" id="IPR010982">
    <property type="entry name" value="Lambda_DNA-bd_dom_sf"/>
</dbReference>
<evidence type="ECO:0000259" key="1">
    <source>
        <dbReference type="PROSITE" id="PS50943"/>
    </source>
</evidence>
<dbReference type="PROSITE" id="PS50943">
    <property type="entry name" value="HTH_CROC1"/>
    <property type="match status" value="1"/>
</dbReference>
<dbReference type="AlphaFoldDB" id="A0ABC9U1Y4"/>
<dbReference type="Pfam" id="PF13443">
    <property type="entry name" value="HTH_26"/>
    <property type="match status" value="1"/>
</dbReference>
<accession>A0ABC9U1Y4</accession>
<dbReference type="Gene3D" id="1.10.260.40">
    <property type="entry name" value="lambda repressor-like DNA-binding domains"/>
    <property type="match status" value="1"/>
</dbReference>
<comment type="caution">
    <text evidence="2">The sequence shown here is derived from an EMBL/GenBank/DDBJ whole genome shotgun (WGS) entry which is preliminary data.</text>
</comment>